<accession>A0A850QXU1</accession>
<evidence type="ECO:0000313" key="1">
    <source>
        <dbReference type="EMBL" id="NVP03426.1"/>
    </source>
</evidence>
<proteinExistence type="predicted"/>
<organism evidence="1 2">
    <name type="scientific">Photobacterium damselae subsp. damselae</name>
    <name type="common">Listonella damsela</name>
    <dbReference type="NCBI Taxonomy" id="85581"/>
    <lineage>
        <taxon>Bacteria</taxon>
        <taxon>Pseudomonadati</taxon>
        <taxon>Pseudomonadota</taxon>
        <taxon>Gammaproteobacteria</taxon>
        <taxon>Vibrionales</taxon>
        <taxon>Vibrionaceae</taxon>
        <taxon>Photobacterium</taxon>
    </lineage>
</organism>
<comment type="caution">
    <text evidence="1">The sequence shown here is derived from an EMBL/GenBank/DDBJ whole genome shotgun (WGS) entry which is preliminary data.</text>
</comment>
<name>A0A850QXU1_PHODD</name>
<dbReference type="EMBL" id="JABXOR010001609">
    <property type="protein sequence ID" value="NVP03426.1"/>
    <property type="molecule type" value="Genomic_DNA"/>
</dbReference>
<dbReference type="Proteomes" id="UP000533429">
    <property type="component" value="Unassembled WGS sequence"/>
</dbReference>
<gene>
    <name evidence="1" type="ORF">HWA77_24790</name>
</gene>
<sequence length="179" mass="20514">MPYNDRQPMQVIIADNDTYHFQPNVVITYFLDNGSITLDQIIAAFDGYGADLEQFAQLIDSSFDYYVDLPYVSDDALNEMACKINHRNVHLDRVEPTWQPLVRDENGGICFRKNSVVEYLVINNTLTIAELIKSRTIFPIADFEQLFMLCGYSVDAFTSEIVVRQSTVAILHKKAKLFM</sequence>
<protein>
    <submittedName>
        <fullName evidence="1">Uncharacterized protein</fullName>
    </submittedName>
</protein>
<evidence type="ECO:0000313" key="2">
    <source>
        <dbReference type="Proteomes" id="UP000533429"/>
    </source>
</evidence>
<dbReference type="AlphaFoldDB" id="A0A850QXU1"/>
<reference evidence="1 2" key="1">
    <citation type="submission" date="2020-06" db="EMBL/GenBank/DDBJ databases">
        <title>Photobacterium damselae subsp. damselae comparative genomics.</title>
        <authorList>
            <person name="Osorio C.R."/>
        </authorList>
    </citation>
    <scope>NUCLEOTIDE SEQUENCE [LARGE SCALE GENOMIC DNA]</scope>
    <source>
        <strain evidence="1 2">TW250/03</strain>
    </source>
</reference>